<dbReference type="PROSITE" id="PS50949">
    <property type="entry name" value="HTH_GNTR"/>
    <property type="match status" value="1"/>
</dbReference>
<dbReference type="PRINTS" id="PR00035">
    <property type="entry name" value="HTHGNTR"/>
</dbReference>
<organism evidence="5 6">
    <name type="scientific">Devosia yakushimensis</name>
    <dbReference type="NCBI Taxonomy" id="470028"/>
    <lineage>
        <taxon>Bacteria</taxon>
        <taxon>Pseudomonadati</taxon>
        <taxon>Pseudomonadota</taxon>
        <taxon>Alphaproteobacteria</taxon>
        <taxon>Hyphomicrobiales</taxon>
        <taxon>Devosiaceae</taxon>
        <taxon>Devosia</taxon>
    </lineage>
</organism>
<dbReference type="SUPFAM" id="SSF48008">
    <property type="entry name" value="GntR ligand-binding domain-like"/>
    <property type="match status" value="1"/>
</dbReference>
<dbReference type="PANTHER" id="PTHR43537:SF5">
    <property type="entry name" value="UXU OPERON TRANSCRIPTIONAL REGULATOR"/>
    <property type="match status" value="1"/>
</dbReference>
<dbReference type="SUPFAM" id="SSF46785">
    <property type="entry name" value="Winged helix' DNA-binding domain"/>
    <property type="match status" value="1"/>
</dbReference>
<dbReference type="InterPro" id="IPR000524">
    <property type="entry name" value="Tscrpt_reg_HTH_GntR"/>
</dbReference>
<dbReference type="CDD" id="cd07377">
    <property type="entry name" value="WHTH_GntR"/>
    <property type="match status" value="1"/>
</dbReference>
<feature type="domain" description="HTH gntR-type" evidence="4">
    <location>
        <begin position="22"/>
        <end position="90"/>
    </location>
</feature>
<evidence type="ECO:0000256" key="1">
    <source>
        <dbReference type="ARBA" id="ARBA00023015"/>
    </source>
</evidence>
<dbReference type="PANTHER" id="PTHR43537">
    <property type="entry name" value="TRANSCRIPTIONAL REGULATOR, GNTR FAMILY"/>
    <property type="match status" value="1"/>
</dbReference>
<name>A0ABQ5UC88_9HYPH</name>
<proteinExistence type="predicted"/>
<gene>
    <name evidence="5" type="ORF">GCM10007913_16410</name>
</gene>
<dbReference type="InterPro" id="IPR036390">
    <property type="entry name" value="WH_DNA-bd_sf"/>
</dbReference>
<dbReference type="Gene3D" id="1.10.10.10">
    <property type="entry name" value="Winged helix-like DNA-binding domain superfamily/Winged helix DNA-binding domain"/>
    <property type="match status" value="1"/>
</dbReference>
<evidence type="ECO:0000313" key="5">
    <source>
        <dbReference type="EMBL" id="GLQ09709.1"/>
    </source>
</evidence>
<keyword evidence="1" id="KW-0805">Transcription regulation</keyword>
<dbReference type="Gene3D" id="1.20.120.530">
    <property type="entry name" value="GntR ligand-binding domain-like"/>
    <property type="match status" value="1"/>
</dbReference>
<evidence type="ECO:0000313" key="6">
    <source>
        <dbReference type="Proteomes" id="UP001161406"/>
    </source>
</evidence>
<dbReference type="Proteomes" id="UP001161406">
    <property type="component" value="Unassembled WGS sequence"/>
</dbReference>
<evidence type="ECO:0000256" key="3">
    <source>
        <dbReference type="ARBA" id="ARBA00023163"/>
    </source>
</evidence>
<keyword evidence="3" id="KW-0804">Transcription</keyword>
<dbReference type="InterPro" id="IPR008920">
    <property type="entry name" value="TF_FadR/GntR_C"/>
</dbReference>
<reference evidence="5" key="1">
    <citation type="journal article" date="2014" name="Int. J. Syst. Evol. Microbiol.">
        <title>Complete genome of a new Firmicutes species belonging to the dominant human colonic microbiota ('Ruminococcus bicirculans') reveals two chromosomes and a selective capacity to utilize plant glucans.</title>
        <authorList>
            <consortium name="NISC Comparative Sequencing Program"/>
            <person name="Wegmann U."/>
            <person name="Louis P."/>
            <person name="Goesmann A."/>
            <person name="Henrissat B."/>
            <person name="Duncan S.H."/>
            <person name="Flint H.J."/>
        </authorList>
    </citation>
    <scope>NUCLEOTIDE SEQUENCE</scope>
    <source>
        <strain evidence="5">NBRC 103855</strain>
    </source>
</reference>
<evidence type="ECO:0000256" key="2">
    <source>
        <dbReference type="ARBA" id="ARBA00023125"/>
    </source>
</evidence>
<protein>
    <submittedName>
        <fullName evidence="5">GntR family transcriptional regulator</fullName>
    </submittedName>
</protein>
<dbReference type="Pfam" id="PF00392">
    <property type="entry name" value="GntR"/>
    <property type="match status" value="1"/>
</dbReference>
<dbReference type="SMART" id="SM00345">
    <property type="entry name" value="HTH_GNTR"/>
    <property type="match status" value="1"/>
</dbReference>
<dbReference type="EMBL" id="BSNG01000001">
    <property type="protein sequence ID" value="GLQ09709.1"/>
    <property type="molecule type" value="Genomic_DNA"/>
</dbReference>
<comment type="caution">
    <text evidence="5">The sequence shown here is derived from an EMBL/GenBank/DDBJ whole genome shotgun (WGS) entry which is preliminary data.</text>
</comment>
<dbReference type="InterPro" id="IPR036388">
    <property type="entry name" value="WH-like_DNA-bd_sf"/>
</dbReference>
<dbReference type="SMART" id="SM00895">
    <property type="entry name" value="FCD"/>
    <property type="match status" value="1"/>
</dbReference>
<dbReference type="Pfam" id="PF07729">
    <property type="entry name" value="FCD"/>
    <property type="match status" value="1"/>
</dbReference>
<evidence type="ECO:0000259" key="4">
    <source>
        <dbReference type="PROSITE" id="PS50949"/>
    </source>
</evidence>
<keyword evidence="6" id="KW-1185">Reference proteome</keyword>
<dbReference type="InterPro" id="IPR011711">
    <property type="entry name" value="GntR_C"/>
</dbReference>
<reference evidence="5" key="2">
    <citation type="submission" date="2023-01" db="EMBL/GenBank/DDBJ databases">
        <title>Draft genome sequence of Devosia yakushimensis strain NBRC 103855.</title>
        <authorList>
            <person name="Sun Q."/>
            <person name="Mori K."/>
        </authorList>
    </citation>
    <scope>NUCLEOTIDE SEQUENCE</scope>
    <source>
        <strain evidence="5">NBRC 103855</strain>
    </source>
</reference>
<accession>A0ABQ5UC88</accession>
<keyword evidence="2" id="KW-0238">DNA-binding</keyword>
<sequence>MPERPSGGIFGESMKLQVVSNRKLYVQIADQIREQIVSGAATPGQQLPSERDLAISLGVSRPTVREALIALEVAGLVEVRVGVGAFVRGQREHDDALPELNHSPIEIMRARRLIEPEVGALASQNIGEEGKARLLRIIETMRAETAADQWSSESDRALHMTIADGCANAVLREILDGLWNSRGEELDAAFHQHLADIREVREHILDDHEKIVGAIINADATAARAAMSGHLDYVEAAMLSGWD</sequence>